<feature type="coiled-coil region" evidence="1">
    <location>
        <begin position="149"/>
        <end position="176"/>
    </location>
</feature>
<dbReference type="GeneID" id="109579628"/>
<evidence type="ECO:0000313" key="2">
    <source>
        <dbReference type="EMBL" id="JAC44770.1"/>
    </source>
</evidence>
<evidence type="ECO:0000256" key="1">
    <source>
        <dbReference type="SAM" id="Coils"/>
    </source>
</evidence>
<dbReference type="EMBL" id="GAKP01014184">
    <property type="protein sequence ID" value="JAC44768.1"/>
    <property type="molecule type" value="Transcribed_RNA"/>
</dbReference>
<proteinExistence type="predicted"/>
<sequence length="313" mass="36219">MESAFHSTQQKLEDQHIESGEGEYFSSNAIDQQTSQNSSQRLIPLTPQVVNAMMEFNGSQSSTSVSDKNFYNTFSITCLVREEVQNILQELCVTDQFIRKEEIDALIERCLREKVHIESKSQTVSAESLPEENQEIEVTVEMLNETDKNKLIVENFQILEQRITNLEERISTVLQTVPKLRHLQAKKFKINTEVIREELRNVMQRMVIDDAAKPVTTNDAKTTSESEVNEKSTLETISDDKTTETISENKVNPYDDMYYAERQNVMNILNYKKSKATMELNRRPYLSPHIKPIVRELENIKFKPKQKAAFITE</sequence>
<dbReference type="AlphaFoldDB" id="A0A034VSJ0"/>
<organism evidence="2">
    <name type="scientific">Bactrocera dorsalis</name>
    <name type="common">Oriental fruit fly</name>
    <name type="synonym">Dacus dorsalis</name>
    <dbReference type="NCBI Taxonomy" id="27457"/>
    <lineage>
        <taxon>Eukaryota</taxon>
        <taxon>Metazoa</taxon>
        <taxon>Ecdysozoa</taxon>
        <taxon>Arthropoda</taxon>
        <taxon>Hexapoda</taxon>
        <taxon>Insecta</taxon>
        <taxon>Pterygota</taxon>
        <taxon>Neoptera</taxon>
        <taxon>Endopterygota</taxon>
        <taxon>Diptera</taxon>
        <taxon>Brachycera</taxon>
        <taxon>Muscomorpha</taxon>
        <taxon>Tephritoidea</taxon>
        <taxon>Tephritidae</taxon>
        <taxon>Bactrocera</taxon>
        <taxon>Bactrocera</taxon>
    </lineage>
</organism>
<accession>A0A034VSJ0</accession>
<dbReference type="OrthoDB" id="7950019at2759"/>
<keyword evidence="1" id="KW-0175">Coiled coil</keyword>
<name>A0A034VSJ0_BACDO</name>
<dbReference type="EMBL" id="GAKP01014182">
    <property type="protein sequence ID" value="JAC44770.1"/>
    <property type="molecule type" value="Transcribed_RNA"/>
</dbReference>
<reference evidence="2" key="1">
    <citation type="journal article" date="2014" name="BMC Genomics">
        <title>Characterizing the developmental transcriptome of the oriental fruit fly, Bactrocera dorsalis (Diptera: Tephritidae) through comparative genomic analysis with Drosophila melanogaster utilizing modENCODE datasets.</title>
        <authorList>
            <person name="Geib S.M."/>
            <person name="Calla B."/>
            <person name="Hall B."/>
            <person name="Hou S."/>
            <person name="Manoukis N.C."/>
        </authorList>
    </citation>
    <scope>NUCLEOTIDE SEQUENCE</scope>
    <source>
        <strain evidence="2">Punador</strain>
    </source>
</reference>
<dbReference type="RefSeq" id="XP_019846331.2">
    <property type="nucleotide sequence ID" value="XM_019990772.3"/>
</dbReference>
<protein>
    <submittedName>
        <fullName evidence="2">Uncharacterized protein</fullName>
    </submittedName>
</protein>
<dbReference type="KEGG" id="bdr:109579628"/>